<gene>
    <name evidence="2" type="ORF">HNY73_016192</name>
</gene>
<evidence type="ECO:0000313" key="2">
    <source>
        <dbReference type="EMBL" id="KAF8773537.1"/>
    </source>
</evidence>
<keyword evidence="3" id="KW-1185">Reference proteome</keyword>
<dbReference type="InterPro" id="IPR049012">
    <property type="entry name" value="Mutator_transp_dom"/>
</dbReference>
<dbReference type="AlphaFoldDB" id="A0A8T0EI03"/>
<protein>
    <recommendedName>
        <fullName evidence="1">Mutator-like transposase domain-containing protein</fullName>
    </recommendedName>
</protein>
<evidence type="ECO:0000313" key="3">
    <source>
        <dbReference type="Proteomes" id="UP000807504"/>
    </source>
</evidence>
<accession>A0A8T0EI03</accession>
<reference evidence="2" key="1">
    <citation type="journal article" date="2020" name="bioRxiv">
        <title>Chromosome-level reference genome of the European wasp spider Argiope bruennichi: a resource for studies on range expansion and evolutionary adaptation.</title>
        <authorList>
            <person name="Sheffer M.M."/>
            <person name="Hoppe A."/>
            <person name="Krehenwinkel H."/>
            <person name="Uhl G."/>
            <person name="Kuss A.W."/>
            <person name="Jensen L."/>
            <person name="Jensen C."/>
            <person name="Gillespie R.G."/>
            <person name="Hoff K.J."/>
            <person name="Prost S."/>
        </authorList>
    </citation>
    <scope>NUCLEOTIDE SEQUENCE</scope>
</reference>
<proteinExistence type="predicted"/>
<sequence length="102" mass="11168">MIKAVEGAVSLNDNVRDISVALDGTWQKRGHSSMNGVITATSLDTGKVIDFECLSKYCFTCKNISSNCENCQKNYEGSSGGMEEKGAMKIFQRSVFSTKNVR</sequence>
<dbReference type="EMBL" id="JABXBU010002227">
    <property type="protein sequence ID" value="KAF8773537.1"/>
    <property type="molecule type" value="Genomic_DNA"/>
</dbReference>
<dbReference type="Proteomes" id="UP000807504">
    <property type="component" value="Unassembled WGS sequence"/>
</dbReference>
<evidence type="ECO:0000259" key="1">
    <source>
        <dbReference type="Pfam" id="PF20700"/>
    </source>
</evidence>
<name>A0A8T0EI03_ARGBR</name>
<comment type="caution">
    <text evidence="2">The sequence shown here is derived from an EMBL/GenBank/DDBJ whole genome shotgun (WGS) entry which is preliminary data.</text>
</comment>
<feature type="domain" description="Mutator-like transposase" evidence="1">
    <location>
        <begin position="10"/>
        <end position="101"/>
    </location>
</feature>
<reference evidence="2" key="2">
    <citation type="submission" date="2020-06" db="EMBL/GenBank/DDBJ databases">
        <authorList>
            <person name="Sheffer M."/>
        </authorList>
    </citation>
    <scope>NUCLEOTIDE SEQUENCE</scope>
</reference>
<organism evidence="2 3">
    <name type="scientific">Argiope bruennichi</name>
    <name type="common">Wasp spider</name>
    <name type="synonym">Aranea bruennichi</name>
    <dbReference type="NCBI Taxonomy" id="94029"/>
    <lineage>
        <taxon>Eukaryota</taxon>
        <taxon>Metazoa</taxon>
        <taxon>Ecdysozoa</taxon>
        <taxon>Arthropoda</taxon>
        <taxon>Chelicerata</taxon>
        <taxon>Arachnida</taxon>
        <taxon>Araneae</taxon>
        <taxon>Araneomorphae</taxon>
        <taxon>Entelegynae</taxon>
        <taxon>Araneoidea</taxon>
        <taxon>Araneidae</taxon>
        <taxon>Argiope</taxon>
    </lineage>
</organism>
<dbReference type="Pfam" id="PF20700">
    <property type="entry name" value="Mutator"/>
    <property type="match status" value="1"/>
</dbReference>